<dbReference type="RefSeq" id="WP_092722992.1">
    <property type="nucleotide sequence ID" value="NZ_FNNO01000004.1"/>
</dbReference>
<proteinExistence type="predicted"/>
<keyword evidence="2" id="KW-0732">Signal</keyword>
<feature type="transmembrane region" description="Helical" evidence="1">
    <location>
        <begin position="48"/>
        <end position="67"/>
    </location>
</feature>
<keyword evidence="1" id="KW-0472">Membrane</keyword>
<gene>
    <name evidence="3" type="ORF">SAMN05444410_10435</name>
</gene>
<evidence type="ECO:0000256" key="2">
    <source>
        <dbReference type="SAM" id="SignalP"/>
    </source>
</evidence>
<keyword evidence="1" id="KW-0812">Transmembrane</keyword>
<reference evidence="3 4" key="1">
    <citation type="submission" date="2016-10" db="EMBL/GenBank/DDBJ databases">
        <authorList>
            <person name="Varghese N."/>
            <person name="Submissions S."/>
        </authorList>
    </citation>
    <scope>NUCLEOTIDE SEQUENCE [LARGE SCALE GENOMIC DNA]</scope>
    <source>
        <strain evidence="3 4">DSM 25353</strain>
    </source>
</reference>
<evidence type="ECO:0000313" key="3">
    <source>
        <dbReference type="EMBL" id="SDW58988.1"/>
    </source>
</evidence>
<evidence type="ECO:0000313" key="4">
    <source>
        <dbReference type="Proteomes" id="UP000198711"/>
    </source>
</evidence>
<protein>
    <submittedName>
        <fullName evidence="3">Uncharacterized protein</fullName>
    </submittedName>
</protein>
<keyword evidence="1" id="KW-1133">Transmembrane helix</keyword>
<accession>A0A8X8IED6</accession>
<feature type="signal peptide" evidence="2">
    <location>
        <begin position="1"/>
        <end position="24"/>
    </location>
</feature>
<organism evidence="3 4">
    <name type="scientific">Hydrobacter penzbergensis</name>
    <dbReference type="NCBI Taxonomy" id="1235997"/>
    <lineage>
        <taxon>Bacteria</taxon>
        <taxon>Pseudomonadati</taxon>
        <taxon>Bacteroidota</taxon>
        <taxon>Chitinophagia</taxon>
        <taxon>Chitinophagales</taxon>
        <taxon>Chitinophagaceae</taxon>
        <taxon>Hydrobacter</taxon>
    </lineage>
</organism>
<name>A0A8X8IED6_9BACT</name>
<dbReference type="Proteomes" id="UP000198711">
    <property type="component" value="Unassembled WGS sequence"/>
</dbReference>
<sequence length="75" mass="8255">MKTKGWILAVCLVLLLLNAGYLQAQCSICTKTASQMGEGPAKALNSAIIYLAAAPLLIMGYIGMRWWKNEKNMHK</sequence>
<comment type="caution">
    <text evidence="3">The sequence shown here is derived from an EMBL/GenBank/DDBJ whole genome shotgun (WGS) entry which is preliminary data.</text>
</comment>
<feature type="chain" id="PRO_5036494812" evidence="2">
    <location>
        <begin position="25"/>
        <end position="75"/>
    </location>
</feature>
<evidence type="ECO:0000256" key="1">
    <source>
        <dbReference type="SAM" id="Phobius"/>
    </source>
</evidence>
<keyword evidence="4" id="KW-1185">Reference proteome</keyword>
<dbReference type="AlphaFoldDB" id="A0A8X8IED6"/>
<dbReference type="EMBL" id="FNNO01000004">
    <property type="protein sequence ID" value="SDW58988.1"/>
    <property type="molecule type" value="Genomic_DNA"/>
</dbReference>